<reference evidence="1" key="1">
    <citation type="submission" date="2020-02" db="EMBL/GenBank/DDBJ databases">
        <authorList>
            <person name="Chen W.-M."/>
        </authorList>
    </citation>
    <scope>NUCLEOTIDE SEQUENCE</scope>
    <source>
        <strain evidence="1">NBD-18</strain>
    </source>
</reference>
<dbReference type="AlphaFoldDB" id="A0A6B2QXQ0"/>
<accession>A0A6B2QXQ0</accession>
<dbReference type="RefSeq" id="WP_163652591.1">
    <property type="nucleotide sequence ID" value="NZ_JAAGRN010000003.1"/>
</dbReference>
<name>A0A6B2QXQ0_9BURK</name>
<sequence>MFTFVNGGEYTVYNKLLMHREFHQFNSRILKKTLVRIAAMQSGINKLPDYSGEVYRVASCRNGSTSIYNGIGDGGLNVNTITTTNTFVGACRFAFVVVEHAPIVIWTVIKTRHAKVQPDSLEEVTFPLGSSIEFTNIKQLNPKKIIAHIDSDAELKWIQIGSNYRPFIGLNLNYEGQKLPDFYFLSAPQQLRRFALAPITRFFEHSIYKSHAEKELEHIKRIPAEKRFEEMWTSRLDSTGKPGNLPEIIYLADAEEKPKSNLYSNRKVVTLPNMEENSVIVQQ</sequence>
<comment type="caution">
    <text evidence="1">The sequence shown here is derived from an EMBL/GenBank/DDBJ whole genome shotgun (WGS) entry which is preliminary data.</text>
</comment>
<proteinExistence type="predicted"/>
<gene>
    <name evidence="1" type="ORF">G3I67_06065</name>
</gene>
<dbReference type="EMBL" id="JAAGRN010000003">
    <property type="protein sequence ID" value="NDY82793.1"/>
    <property type="molecule type" value="Genomic_DNA"/>
</dbReference>
<evidence type="ECO:0000313" key="1">
    <source>
        <dbReference type="EMBL" id="NDY82793.1"/>
    </source>
</evidence>
<protein>
    <submittedName>
        <fullName evidence="1">Uncharacterized protein</fullName>
    </submittedName>
</protein>
<organism evidence="1">
    <name type="scientific">Sheuella amnicola</name>
    <dbReference type="NCBI Taxonomy" id="2707330"/>
    <lineage>
        <taxon>Bacteria</taxon>
        <taxon>Pseudomonadati</taxon>
        <taxon>Pseudomonadota</taxon>
        <taxon>Betaproteobacteria</taxon>
        <taxon>Burkholderiales</taxon>
        <taxon>Alcaligenaceae</taxon>
        <taxon>Sheuella</taxon>
    </lineage>
</organism>